<evidence type="ECO:0000313" key="2">
    <source>
        <dbReference type="EMBL" id="QNR95673.1"/>
    </source>
</evidence>
<organism evidence="2 3">
    <name type="scientific">Streptomyces lividans TK24</name>
    <dbReference type="NCBI Taxonomy" id="457428"/>
    <lineage>
        <taxon>Bacteria</taxon>
        <taxon>Bacillati</taxon>
        <taxon>Actinomycetota</taxon>
        <taxon>Actinomycetes</taxon>
        <taxon>Kitasatosporales</taxon>
        <taxon>Streptomycetaceae</taxon>
        <taxon>Streptomyces</taxon>
    </lineage>
</organism>
<keyword evidence="3" id="KW-1185">Reference proteome</keyword>
<reference evidence="3" key="1">
    <citation type="submission" date="2014-08" db="EMBL/GenBank/DDBJ databases">
        <title>Complete genome sequence of Streptomyces lividans TK24.</title>
        <authorList>
            <consortium name="StrepSynth"/>
            <person name="Ruckert C."/>
            <person name="Fridjonson O.H."/>
            <person name="Lambert C."/>
            <person name="van Wezel G.P."/>
            <person name="Bernaerts K."/>
            <person name="Anne J."/>
            <person name="Economou A."/>
            <person name="Kalinowski J."/>
        </authorList>
    </citation>
    <scope>NUCLEOTIDE SEQUENCE [LARGE SCALE GENOMIC DNA]</scope>
    <source>
        <strain evidence="3">TK24</strain>
    </source>
</reference>
<proteinExistence type="predicted"/>
<name>A0ABX6TPM7_STRLI</name>
<accession>A0ABX6TPM7</accession>
<feature type="region of interest" description="Disordered" evidence="1">
    <location>
        <begin position="1"/>
        <end position="40"/>
    </location>
</feature>
<evidence type="ECO:0000256" key="1">
    <source>
        <dbReference type="SAM" id="MobiDB-lite"/>
    </source>
</evidence>
<evidence type="ECO:0008006" key="4">
    <source>
        <dbReference type="Google" id="ProtNLM"/>
    </source>
</evidence>
<feature type="compositionally biased region" description="Low complexity" evidence="1">
    <location>
        <begin position="22"/>
        <end position="38"/>
    </location>
</feature>
<protein>
    <recommendedName>
        <fullName evidence="4">Secreted protein</fullName>
    </recommendedName>
</protein>
<evidence type="ECO:0000313" key="3">
    <source>
        <dbReference type="Proteomes" id="UP000028682"/>
    </source>
</evidence>
<gene>
    <name evidence="2" type="ORF">SLIV_36398</name>
</gene>
<sequence>MPHELTRTTAPRPRPRPRRRSPTAPGTLTTPPTAPLSGRRAGHIVRRNGFTPFAVSLAHRPACGGCGVVRALSGPGRRFRR</sequence>
<dbReference type="Proteomes" id="UP000028682">
    <property type="component" value="Chromosome"/>
</dbReference>
<dbReference type="EMBL" id="CP009124">
    <property type="protein sequence ID" value="QNR95673.1"/>
    <property type="molecule type" value="Genomic_DNA"/>
</dbReference>